<dbReference type="InterPro" id="IPR002654">
    <property type="entry name" value="Glyco_trans_25"/>
</dbReference>
<keyword evidence="6" id="KW-1185">Reference proteome</keyword>
<proteinExistence type="predicted"/>
<evidence type="ECO:0000256" key="3">
    <source>
        <dbReference type="ARBA" id="ARBA00022985"/>
    </source>
</evidence>
<dbReference type="EMBL" id="SJZB01000049">
    <property type="protein sequence ID" value="TCJ11764.1"/>
    <property type="molecule type" value="Genomic_DNA"/>
</dbReference>
<gene>
    <name evidence="5" type="ORF">EZJ19_13980</name>
</gene>
<dbReference type="RefSeq" id="WP_131448621.1">
    <property type="nucleotide sequence ID" value="NZ_SJZB01000049.1"/>
</dbReference>
<feature type="domain" description="Glycosyl transferase family 25" evidence="4">
    <location>
        <begin position="4"/>
        <end position="170"/>
    </location>
</feature>
<dbReference type="GO" id="GO:0016740">
    <property type="term" value="F:transferase activity"/>
    <property type="evidence" value="ECO:0007669"/>
    <property type="project" value="UniProtKB-KW"/>
</dbReference>
<dbReference type="AlphaFoldDB" id="A0A4R1B193"/>
<organism evidence="5 6">
    <name type="scientific">Parasulfuritortus cantonensis</name>
    <dbReference type="NCBI Taxonomy" id="2528202"/>
    <lineage>
        <taxon>Bacteria</taxon>
        <taxon>Pseudomonadati</taxon>
        <taxon>Pseudomonadota</taxon>
        <taxon>Betaproteobacteria</taxon>
        <taxon>Nitrosomonadales</taxon>
        <taxon>Thiobacillaceae</taxon>
        <taxon>Parasulfuritortus</taxon>
    </lineage>
</organism>
<comment type="caution">
    <text evidence="5">The sequence shown here is derived from an EMBL/GenBank/DDBJ whole genome shotgun (WGS) entry which is preliminary data.</text>
</comment>
<dbReference type="UniPathway" id="UPA00820"/>
<keyword evidence="3" id="KW-0448">Lipopolysaccharide biosynthesis</keyword>
<sequence>MRIPIYLINLDQRPDRLAAMQERLRGLVYTRVPAFDGNRLAADALAGREVSAKLTRNEIGCYLSHEAVWRDVVEKRHPLACVLEDDVVFSREFADFMASGCWADLDFDLVKLDNWPGEIVLSRLGRRIRHRAVYRIRSTTFSAACYLVSARGAAKLLREGRTLRHAVDILQFATKSPWLLANKVYQLSPAIAAQEQLVTATPSSSDIEASRIEARRRRKSLKRRGLARVVREVERIYRQARALPGRIASAVKNKRREIGFD</sequence>
<evidence type="ECO:0000259" key="4">
    <source>
        <dbReference type="Pfam" id="PF01755"/>
    </source>
</evidence>
<evidence type="ECO:0000313" key="6">
    <source>
        <dbReference type="Proteomes" id="UP000295443"/>
    </source>
</evidence>
<evidence type="ECO:0000256" key="2">
    <source>
        <dbReference type="ARBA" id="ARBA00005222"/>
    </source>
</evidence>
<accession>A0A4R1B193</accession>
<comment type="pathway">
    <text evidence="2">Glycan metabolism; lacto-N-neotetraose biosynthesis.</text>
</comment>
<dbReference type="OrthoDB" id="215285at2"/>
<reference evidence="5 6" key="1">
    <citation type="submission" date="2019-03" db="EMBL/GenBank/DDBJ databases">
        <title>Genome sequence of Thiobacillaceae bacterium LSR1, a sulfur-oxidizing bacterium isolated from freshwater sediment.</title>
        <authorList>
            <person name="Li S."/>
        </authorList>
    </citation>
    <scope>NUCLEOTIDE SEQUENCE [LARGE SCALE GENOMIC DNA]</scope>
    <source>
        <strain evidence="5 6">LSR1</strain>
    </source>
</reference>
<dbReference type="CDD" id="cd06532">
    <property type="entry name" value="Glyco_transf_25"/>
    <property type="match status" value="1"/>
</dbReference>
<dbReference type="Proteomes" id="UP000295443">
    <property type="component" value="Unassembled WGS sequence"/>
</dbReference>
<keyword evidence="5" id="KW-0808">Transferase</keyword>
<comment type="pathway">
    <text evidence="1">Bacterial outer membrane biogenesis; lipooligosaccharide biosynthesis.</text>
</comment>
<evidence type="ECO:0000313" key="5">
    <source>
        <dbReference type="EMBL" id="TCJ11764.1"/>
    </source>
</evidence>
<dbReference type="GO" id="GO:0009103">
    <property type="term" value="P:lipopolysaccharide biosynthetic process"/>
    <property type="evidence" value="ECO:0007669"/>
    <property type="project" value="UniProtKB-KW"/>
</dbReference>
<dbReference type="UniPathway" id="UPA00501"/>
<name>A0A4R1B193_9PROT</name>
<protein>
    <submittedName>
        <fullName evidence="5">Glycosyltransferase family 25 protein</fullName>
    </submittedName>
</protein>
<dbReference type="Pfam" id="PF01755">
    <property type="entry name" value="Glyco_transf_25"/>
    <property type="match status" value="1"/>
</dbReference>
<evidence type="ECO:0000256" key="1">
    <source>
        <dbReference type="ARBA" id="ARBA00005068"/>
    </source>
</evidence>